<dbReference type="RefSeq" id="WP_079291079.1">
    <property type="nucleotide sequence ID" value="NZ_MWPS01000027.1"/>
</dbReference>
<name>A0A1V4ERG1_9BACL</name>
<evidence type="ECO:0000313" key="8">
    <source>
        <dbReference type="EMBL" id="OPG15517.1"/>
    </source>
</evidence>
<dbReference type="GO" id="GO:0005886">
    <property type="term" value="C:plasma membrane"/>
    <property type="evidence" value="ECO:0007669"/>
    <property type="project" value="UniProtKB-SubCell"/>
</dbReference>
<evidence type="ECO:0000256" key="6">
    <source>
        <dbReference type="SAM" id="Phobius"/>
    </source>
</evidence>
<reference evidence="8 9" key="1">
    <citation type="submission" date="2017-02" db="EMBL/GenBank/DDBJ databases">
        <title>Draft genome of Acidibacillus ferrooxidans Huett2.</title>
        <authorList>
            <person name="Schopf S."/>
        </authorList>
    </citation>
    <scope>NUCLEOTIDE SEQUENCE [LARGE SCALE GENOMIC DNA]</scope>
    <source>
        <strain evidence="8 9">Huett2</strain>
    </source>
</reference>
<feature type="transmembrane region" description="Helical" evidence="6">
    <location>
        <begin position="323"/>
        <end position="344"/>
    </location>
</feature>
<dbReference type="InterPro" id="IPR020846">
    <property type="entry name" value="MFS_dom"/>
</dbReference>
<dbReference type="EMBL" id="MWPS01000027">
    <property type="protein sequence ID" value="OPG15517.1"/>
    <property type="molecule type" value="Genomic_DNA"/>
</dbReference>
<dbReference type="SUPFAM" id="SSF103473">
    <property type="entry name" value="MFS general substrate transporter"/>
    <property type="match status" value="1"/>
</dbReference>
<feature type="domain" description="Major facilitator superfamily (MFS) profile" evidence="7">
    <location>
        <begin position="1"/>
        <end position="413"/>
    </location>
</feature>
<dbReference type="PANTHER" id="PTHR23530:SF1">
    <property type="entry name" value="PERMEASE, MAJOR FACILITATOR SUPERFAMILY-RELATED"/>
    <property type="match status" value="1"/>
</dbReference>
<evidence type="ECO:0000256" key="5">
    <source>
        <dbReference type="ARBA" id="ARBA00023136"/>
    </source>
</evidence>
<dbReference type="GO" id="GO:0022857">
    <property type="term" value="F:transmembrane transporter activity"/>
    <property type="evidence" value="ECO:0007669"/>
    <property type="project" value="InterPro"/>
</dbReference>
<feature type="transmembrane region" description="Helical" evidence="6">
    <location>
        <begin position="384"/>
        <end position="406"/>
    </location>
</feature>
<dbReference type="Pfam" id="PF07690">
    <property type="entry name" value="MFS_1"/>
    <property type="match status" value="1"/>
</dbReference>
<dbReference type="InterPro" id="IPR053160">
    <property type="entry name" value="MFS_DHA3_Transporter"/>
</dbReference>
<evidence type="ECO:0000256" key="4">
    <source>
        <dbReference type="ARBA" id="ARBA00022989"/>
    </source>
</evidence>
<sequence>MVFLFGRNGGQENVDEFINQVRAGRKNLIALYAFVATSRFWVDGGIWLVFWQQRGLSLFEVGLLESLLHVVCLVSDVPIGIFADRFGWKLSLLMSAVFGIGYTSLALFSHSFWLAAASFVLRGLQVTFVNGSDTSIAYESAGWAGVQNRYLAISGRLVAISLISMGIAEATGGALAAWSWSAVYVLYTIVNVISFFTVLWVREPREMRKSVREYASVFSIAHQALQFAKKSPPFLAWIALSGILFGCIATFAFYGQSLLLHAGYTLVGIGILTGFENGLGALLSSLAERLVKRMGNKRMVTVSSILAAIGLMLFAWLPGLSLGFGYLLGSIAGNAIEPLIEQGLNQIIPSEQRATLLSFNSTAFSVFMIFGFPLFGWLAQSIGLFHAAQLGSVIGVIAILGVTYWWRGRERVN</sequence>
<dbReference type="Gene3D" id="1.20.1250.20">
    <property type="entry name" value="MFS general substrate transporter like domains"/>
    <property type="match status" value="2"/>
</dbReference>
<gene>
    <name evidence="8" type="ORF">B2M26_10560</name>
</gene>
<dbReference type="InterPro" id="IPR036259">
    <property type="entry name" value="MFS_trans_sf"/>
</dbReference>
<evidence type="ECO:0000259" key="7">
    <source>
        <dbReference type="PROSITE" id="PS50850"/>
    </source>
</evidence>
<dbReference type="PANTHER" id="PTHR23530">
    <property type="entry name" value="TRANSPORT PROTEIN-RELATED"/>
    <property type="match status" value="1"/>
</dbReference>
<feature type="transmembrane region" description="Helical" evidence="6">
    <location>
        <begin position="29"/>
        <end position="51"/>
    </location>
</feature>
<dbReference type="Proteomes" id="UP000190229">
    <property type="component" value="Unassembled WGS sequence"/>
</dbReference>
<keyword evidence="5 6" id="KW-0472">Membrane</keyword>
<comment type="caution">
    <text evidence="8">The sequence shown here is derived from an EMBL/GenBank/DDBJ whole genome shotgun (WGS) entry which is preliminary data.</text>
</comment>
<dbReference type="PROSITE" id="PS50850">
    <property type="entry name" value="MFS"/>
    <property type="match status" value="1"/>
</dbReference>
<accession>A0A1V4ERG1</accession>
<organism evidence="8 9">
    <name type="scientific">Ferroacidibacillus organovorans</name>
    <dbReference type="NCBI Taxonomy" id="1765683"/>
    <lineage>
        <taxon>Bacteria</taxon>
        <taxon>Bacillati</taxon>
        <taxon>Bacillota</taxon>
        <taxon>Bacilli</taxon>
        <taxon>Bacillales</taxon>
        <taxon>Alicyclobacillaceae</taxon>
        <taxon>Ferroacidibacillus</taxon>
    </lineage>
</organism>
<dbReference type="AlphaFoldDB" id="A0A1V4ERG1"/>
<feature type="transmembrane region" description="Helical" evidence="6">
    <location>
        <begin position="356"/>
        <end position="378"/>
    </location>
</feature>
<proteinExistence type="predicted"/>
<evidence type="ECO:0000313" key="9">
    <source>
        <dbReference type="Proteomes" id="UP000190229"/>
    </source>
</evidence>
<feature type="transmembrane region" description="Helical" evidence="6">
    <location>
        <begin position="184"/>
        <end position="202"/>
    </location>
</feature>
<evidence type="ECO:0000256" key="2">
    <source>
        <dbReference type="ARBA" id="ARBA00022448"/>
    </source>
</evidence>
<evidence type="ECO:0000256" key="3">
    <source>
        <dbReference type="ARBA" id="ARBA00022692"/>
    </source>
</evidence>
<keyword evidence="2" id="KW-0813">Transport</keyword>
<comment type="subcellular location">
    <subcellularLocation>
        <location evidence="1">Cell membrane</location>
        <topology evidence="1">Multi-pass membrane protein</topology>
    </subcellularLocation>
</comment>
<keyword evidence="3 6" id="KW-0812">Transmembrane</keyword>
<evidence type="ECO:0000256" key="1">
    <source>
        <dbReference type="ARBA" id="ARBA00004651"/>
    </source>
</evidence>
<feature type="transmembrane region" description="Helical" evidence="6">
    <location>
        <begin position="95"/>
        <end position="121"/>
    </location>
</feature>
<protein>
    <recommendedName>
        <fullName evidence="7">Major facilitator superfamily (MFS) profile domain-containing protein</fullName>
    </recommendedName>
</protein>
<feature type="transmembrane region" description="Helical" evidence="6">
    <location>
        <begin position="266"/>
        <end position="287"/>
    </location>
</feature>
<feature type="transmembrane region" description="Helical" evidence="6">
    <location>
        <begin position="157"/>
        <end position="178"/>
    </location>
</feature>
<keyword evidence="9" id="KW-1185">Reference proteome</keyword>
<feature type="transmembrane region" description="Helical" evidence="6">
    <location>
        <begin position="299"/>
        <end position="317"/>
    </location>
</feature>
<feature type="transmembrane region" description="Helical" evidence="6">
    <location>
        <begin position="234"/>
        <end position="254"/>
    </location>
</feature>
<dbReference type="InterPro" id="IPR011701">
    <property type="entry name" value="MFS"/>
</dbReference>
<keyword evidence="4 6" id="KW-1133">Transmembrane helix</keyword>